<evidence type="ECO:0000259" key="5">
    <source>
        <dbReference type="PROSITE" id="PS50970"/>
    </source>
</evidence>
<dbReference type="InterPro" id="IPR017226">
    <property type="entry name" value="BHMT-like"/>
</dbReference>
<dbReference type="GO" id="GO:0009086">
    <property type="term" value="P:methionine biosynthetic process"/>
    <property type="evidence" value="ECO:0007669"/>
    <property type="project" value="InterPro"/>
</dbReference>
<dbReference type="EMBL" id="DSUJ01000008">
    <property type="protein sequence ID" value="HFI91057.1"/>
    <property type="molecule type" value="Genomic_DNA"/>
</dbReference>
<evidence type="ECO:0000256" key="4">
    <source>
        <dbReference type="PROSITE-ProRule" id="PRU00333"/>
    </source>
</evidence>
<evidence type="ECO:0000256" key="1">
    <source>
        <dbReference type="ARBA" id="ARBA00022603"/>
    </source>
</evidence>
<evidence type="ECO:0000256" key="2">
    <source>
        <dbReference type="ARBA" id="ARBA00022679"/>
    </source>
</evidence>
<dbReference type="InterPro" id="IPR003726">
    <property type="entry name" value="HCY_dom"/>
</dbReference>
<dbReference type="Pfam" id="PF02574">
    <property type="entry name" value="S-methyl_trans"/>
    <property type="match status" value="1"/>
</dbReference>
<feature type="binding site" evidence="3 4">
    <location>
        <position position="209"/>
    </location>
    <ligand>
        <name>Zn(2+)</name>
        <dbReference type="ChEBI" id="CHEBI:29105"/>
    </ligand>
</feature>
<reference evidence="6" key="1">
    <citation type="journal article" date="2020" name="mSystems">
        <title>Genome- and Community-Level Interaction Insights into Carbon Utilization and Element Cycling Functions of Hydrothermarchaeota in Hydrothermal Sediment.</title>
        <authorList>
            <person name="Zhou Z."/>
            <person name="Liu Y."/>
            <person name="Xu W."/>
            <person name="Pan J."/>
            <person name="Luo Z.H."/>
            <person name="Li M."/>
        </authorList>
    </citation>
    <scope>NUCLEOTIDE SEQUENCE [LARGE SCALE GENOMIC DNA]</scope>
    <source>
        <strain evidence="6">SpSt-479</strain>
    </source>
</reference>
<dbReference type="GO" id="GO:0008168">
    <property type="term" value="F:methyltransferase activity"/>
    <property type="evidence" value="ECO:0007669"/>
    <property type="project" value="UniProtKB-UniRule"/>
</dbReference>
<protein>
    <submittedName>
        <fullName evidence="6">Methionine synthase</fullName>
    </submittedName>
</protein>
<organism evidence="6">
    <name type="scientific">Ignavibacterium album</name>
    <dbReference type="NCBI Taxonomy" id="591197"/>
    <lineage>
        <taxon>Bacteria</taxon>
        <taxon>Pseudomonadati</taxon>
        <taxon>Ignavibacteriota</taxon>
        <taxon>Ignavibacteria</taxon>
        <taxon>Ignavibacteriales</taxon>
        <taxon>Ignavibacteriaceae</taxon>
        <taxon>Ignavibacterium</taxon>
    </lineage>
</organism>
<dbReference type="GO" id="GO:0032259">
    <property type="term" value="P:methylation"/>
    <property type="evidence" value="ECO:0007669"/>
    <property type="project" value="UniProtKB-KW"/>
</dbReference>
<dbReference type="PIRSF" id="PIRSF037505">
    <property type="entry name" value="Betaine_HMT"/>
    <property type="match status" value="1"/>
</dbReference>
<keyword evidence="3 4" id="KW-0479">Metal-binding</keyword>
<keyword evidence="1 4" id="KW-0489">Methyltransferase</keyword>
<dbReference type="Gene3D" id="3.20.20.330">
    <property type="entry name" value="Homocysteine-binding-like domain"/>
    <property type="match status" value="1"/>
</dbReference>
<evidence type="ECO:0000256" key="3">
    <source>
        <dbReference type="PIRSR" id="PIRSR037505-2"/>
    </source>
</evidence>
<dbReference type="PROSITE" id="PS50970">
    <property type="entry name" value="HCY"/>
    <property type="match status" value="1"/>
</dbReference>
<gene>
    <name evidence="6" type="ORF">ENS31_05920</name>
</gene>
<comment type="cofactor">
    <cofactor evidence="3">
        <name>Zn(2+)</name>
        <dbReference type="ChEBI" id="CHEBI:29105"/>
    </cofactor>
    <text evidence="3">Binds 1 zinc ion per subunit.</text>
</comment>
<sequence>MSKFLELLSSKKILVSDGAWGTELFKLGLKAGECPELWNQTNRNKVFNIAKSYIDAGSDIISTNSFGGSSVKLSHYDLEDKAYELNKIAAEISREAAGDKLVMGSVGPTGKFLMTGDISEEELIKSFTMQVKALLDGGVDAILLETFYDIDEAECAVKAVRKFPDVTLICSFTFDRNSSGEYRTMMGSTPKDVLQAMITLGVDVVGVNCGGGYQNMIDLVTELRDYSHNIPLLVQPNAGLPENINGKIVYSETPKVIENSVKSFLAKGVNIIGGCCGTTPEHIRTIRKVIDEFLLNQ</sequence>
<proteinExistence type="predicted"/>
<feature type="binding site" evidence="3 4">
    <location>
        <position position="276"/>
    </location>
    <ligand>
        <name>Zn(2+)</name>
        <dbReference type="ChEBI" id="CHEBI:29105"/>
    </ligand>
</feature>
<accession>A0A7V2ZJE2</accession>
<evidence type="ECO:0000313" key="6">
    <source>
        <dbReference type="EMBL" id="HFI91057.1"/>
    </source>
</evidence>
<dbReference type="GO" id="GO:0008270">
    <property type="term" value="F:zinc ion binding"/>
    <property type="evidence" value="ECO:0007669"/>
    <property type="project" value="InterPro"/>
</dbReference>
<dbReference type="SUPFAM" id="SSF82282">
    <property type="entry name" value="Homocysteine S-methyltransferase"/>
    <property type="match status" value="1"/>
</dbReference>
<keyword evidence="3 4" id="KW-0862">Zinc</keyword>
<dbReference type="PANTHER" id="PTHR11103:SF18">
    <property type="entry name" value="SLR1189 PROTEIN"/>
    <property type="match status" value="1"/>
</dbReference>
<feature type="binding site" evidence="3 4">
    <location>
        <position position="275"/>
    </location>
    <ligand>
        <name>Zn(2+)</name>
        <dbReference type="ChEBI" id="CHEBI:29105"/>
    </ligand>
</feature>
<dbReference type="InterPro" id="IPR036589">
    <property type="entry name" value="HCY_dom_sf"/>
</dbReference>
<comment type="caution">
    <text evidence="6">The sequence shown here is derived from an EMBL/GenBank/DDBJ whole genome shotgun (WGS) entry which is preliminary data.</text>
</comment>
<feature type="domain" description="Hcy-binding" evidence="5">
    <location>
        <begin position="2"/>
        <end position="290"/>
    </location>
</feature>
<keyword evidence="2 4" id="KW-0808">Transferase</keyword>
<dbReference type="PANTHER" id="PTHR11103">
    <property type="entry name" value="SLR1189 PROTEIN"/>
    <property type="match status" value="1"/>
</dbReference>
<name>A0A7V2ZJE2_9BACT</name>
<dbReference type="AlphaFoldDB" id="A0A7V2ZJE2"/>